<keyword evidence="2" id="KW-1185">Reference proteome</keyword>
<dbReference type="Proteomes" id="UP001153678">
    <property type="component" value="Unassembled WGS sequence"/>
</dbReference>
<reference evidence="1" key="1">
    <citation type="submission" date="2022-08" db="EMBL/GenBank/DDBJ databases">
        <authorList>
            <person name="Kallberg Y."/>
            <person name="Tangrot J."/>
            <person name="Rosling A."/>
        </authorList>
    </citation>
    <scope>NUCLEOTIDE SEQUENCE</scope>
    <source>
        <strain evidence="1">Wild A</strain>
    </source>
</reference>
<dbReference type="AlphaFoldDB" id="A0A9W4X0W4"/>
<gene>
    <name evidence="1" type="ORF">FWILDA_LOCUS12861</name>
</gene>
<evidence type="ECO:0000313" key="2">
    <source>
        <dbReference type="Proteomes" id="UP001153678"/>
    </source>
</evidence>
<evidence type="ECO:0000313" key="1">
    <source>
        <dbReference type="EMBL" id="CAI2187010.1"/>
    </source>
</evidence>
<accession>A0A9W4X0W4</accession>
<name>A0A9W4X0W4_9GLOM</name>
<proteinExistence type="predicted"/>
<organism evidence="1 2">
    <name type="scientific">Funneliformis geosporum</name>
    <dbReference type="NCBI Taxonomy" id="1117311"/>
    <lineage>
        <taxon>Eukaryota</taxon>
        <taxon>Fungi</taxon>
        <taxon>Fungi incertae sedis</taxon>
        <taxon>Mucoromycota</taxon>
        <taxon>Glomeromycotina</taxon>
        <taxon>Glomeromycetes</taxon>
        <taxon>Glomerales</taxon>
        <taxon>Glomeraceae</taxon>
        <taxon>Funneliformis</taxon>
    </lineage>
</organism>
<dbReference type="EMBL" id="CAMKVN010004411">
    <property type="protein sequence ID" value="CAI2187010.1"/>
    <property type="molecule type" value="Genomic_DNA"/>
</dbReference>
<protein>
    <submittedName>
        <fullName evidence="1">13737_t:CDS:1</fullName>
    </submittedName>
</protein>
<sequence length="165" mass="18804">MTLIALDMMNRPSEIGRVLQIIILICCAISLKPTIIWDRSVDIVDFLGITDRIKAKLLSRRYVNQLLEEVVLGSDCEQGSILMEVGGLENLTNDPTSQRIDYLIESFVIDVDYEFDLRVQIGNWGIIGGTFHDKFHLVDSCNYSRFSQERLTANVDKSTILRLLH</sequence>
<comment type="caution">
    <text evidence="1">The sequence shown here is derived from an EMBL/GenBank/DDBJ whole genome shotgun (WGS) entry which is preliminary data.</text>
</comment>